<feature type="region of interest" description="Disordered" evidence="1">
    <location>
        <begin position="81"/>
        <end position="160"/>
    </location>
</feature>
<dbReference type="EMBL" id="KV426700">
    <property type="protein sequence ID" value="KZV79008.1"/>
    <property type="molecule type" value="Genomic_DNA"/>
</dbReference>
<reference evidence="2 3" key="1">
    <citation type="journal article" date="2016" name="Mol. Biol. Evol.">
        <title>Comparative Genomics of Early-Diverging Mushroom-Forming Fungi Provides Insights into the Origins of Lignocellulose Decay Capabilities.</title>
        <authorList>
            <person name="Nagy L.G."/>
            <person name="Riley R."/>
            <person name="Tritt A."/>
            <person name="Adam C."/>
            <person name="Daum C."/>
            <person name="Floudas D."/>
            <person name="Sun H."/>
            <person name="Yadav J.S."/>
            <person name="Pangilinan J."/>
            <person name="Larsson K.H."/>
            <person name="Matsuura K."/>
            <person name="Barry K."/>
            <person name="Labutti K."/>
            <person name="Kuo R."/>
            <person name="Ohm R.A."/>
            <person name="Bhattacharya S.S."/>
            <person name="Shirouzu T."/>
            <person name="Yoshinaga Y."/>
            <person name="Martin F.M."/>
            <person name="Grigoriev I.V."/>
            <person name="Hibbett D.S."/>
        </authorList>
    </citation>
    <scope>NUCLEOTIDE SEQUENCE [LARGE SCALE GENOMIC DNA]</scope>
    <source>
        <strain evidence="2 3">HHB12029</strain>
    </source>
</reference>
<evidence type="ECO:0000256" key="1">
    <source>
        <dbReference type="SAM" id="MobiDB-lite"/>
    </source>
</evidence>
<keyword evidence="3" id="KW-1185">Reference proteome</keyword>
<evidence type="ECO:0000313" key="3">
    <source>
        <dbReference type="Proteomes" id="UP000077266"/>
    </source>
</evidence>
<organism evidence="2 3">
    <name type="scientific">Exidia glandulosa HHB12029</name>
    <dbReference type="NCBI Taxonomy" id="1314781"/>
    <lineage>
        <taxon>Eukaryota</taxon>
        <taxon>Fungi</taxon>
        <taxon>Dikarya</taxon>
        <taxon>Basidiomycota</taxon>
        <taxon>Agaricomycotina</taxon>
        <taxon>Agaricomycetes</taxon>
        <taxon>Auriculariales</taxon>
        <taxon>Exidiaceae</taxon>
        <taxon>Exidia</taxon>
    </lineage>
</organism>
<evidence type="ECO:0000313" key="2">
    <source>
        <dbReference type="EMBL" id="KZV79008.1"/>
    </source>
</evidence>
<feature type="compositionally biased region" description="Basic residues" evidence="1">
    <location>
        <begin position="130"/>
        <end position="152"/>
    </location>
</feature>
<dbReference type="InParanoid" id="A0A166NCN2"/>
<name>A0A166NCN2_EXIGL</name>
<accession>A0A166NCN2</accession>
<protein>
    <submittedName>
        <fullName evidence="2">Uncharacterized protein</fullName>
    </submittedName>
</protein>
<feature type="compositionally biased region" description="Basic and acidic residues" evidence="1">
    <location>
        <begin position="81"/>
        <end position="95"/>
    </location>
</feature>
<sequence>MLPSSAMLCKLRYNKRTLHRGNAPLSLPTSLSSRVPRVSLHGHYVIQQGLQMTPQQMYSQHVMSQYQPLACPSRYLHVPQRPREQHGQHASHEPASDAVPAQRPAPSSTATPTPSLVNGAVGESFGQSISRRRASTRRIHNAHPKRAQRRRVASVTPMRTHRSSATLALSYVHASSGISTVYSQFPPSPRRLFALSTSSLKSPPVAVVDIRTHLPSLDSYCPCTFGARSGRLCIAHDRTRENTKTKARVLVHTMQIQTHSGACSFIPRRSKSTTASTYKWFGVAMLDRIRHACTEDTRFAGSPGTQAQLTLVLIQTAVSNVHASS</sequence>
<proteinExistence type="predicted"/>
<gene>
    <name evidence="2" type="ORF">EXIGLDRAFT_489794</name>
</gene>
<feature type="compositionally biased region" description="Low complexity" evidence="1">
    <location>
        <begin position="100"/>
        <end position="115"/>
    </location>
</feature>
<dbReference type="Proteomes" id="UP000077266">
    <property type="component" value="Unassembled WGS sequence"/>
</dbReference>
<dbReference type="AlphaFoldDB" id="A0A166NCN2"/>